<organism evidence="2">
    <name type="scientific">Oikopleura dioica</name>
    <name type="common">Tunicate</name>
    <dbReference type="NCBI Taxonomy" id="34765"/>
    <lineage>
        <taxon>Eukaryota</taxon>
        <taxon>Metazoa</taxon>
        <taxon>Chordata</taxon>
        <taxon>Tunicata</taxon>
        <taxon>Appendicularia</taxon>
        <taxon>Copelata</taxon>
        <taxon>Oikopleuridae</taxon>
        <taxon>Oikopleura</taxon>
    </lineage>
</organism>
<dbReference type="InParanoid" id="E4WT69"/>
<reference evidence="2" key="1">
    <citation type="journal article" date="2010" name="Science">
        <title>Plasticity of animal genome architecture unmasked by rapid evolution of a pelagic tunicate.</title>
        <authorList>
            <person name="Denoeud F."/>
            <person name="Henriet S."/>
            <person name="Mungpakdee S."/>
            <person name="Aury J.M."/>
            <person name="Da Silva C."/>
            <person name="Brinkmann H."/>
            <person name="Mikhaleva J."/>
            <person name="Olsen L.C."/>
            <person name="Jubin C."/>
            <person name="Canestro C."/>
            <person name="Bouquet J.M."/>
            <person name="Danks G."/>
            <person name="Poulain J."/>
            <person name="Campsteijn C."/>
            <person name="Adamski M."/>
            <person name="Cross I."/>
            <person name="Yadetie F."/>
            <person name="Muffato M."/>
            <person name="Louis A."/>
            <person name="Butcher S."/>
            <person name="Tsagkogeorga G."/>
            <person name="Konrad A."/>
            <person name="Singh S."/>
            <person name="Jensen M.F."/>
            <person name="Cong E.H."/>
            <person name="Eikeseth-Otteraa H."/>
            <person name="Noel B."/>
            <person name="Anthouard V."/>
            <person name="Porcel B.M."/>
            <person name="Kachouri-Lafond R."/>
            <person name="Nishino A."/>
            <person name="Ugolini M."/>
            <person name="Chourrout P."/>
            <person name="Nishida H."/>
            <person name="Aasland R."/>
            <person name="Huzurbazar S."/>
            <person name="Westhof E."/>
            <person name="Delsuc F."/>
            <person name="Lehrach H."/>
            <person name="Reinhardt R."/>
            <person name="Weissenbach J."/>
            <person name="Roy S.W."/>
            <person name="Artiguenave F."/>
            <person name="Postlethwait J.H."/>
            <person name="Manak J.R."/>
            <person name="Thompson E.M."/>
            <person name="Jaillon O."/>
            <person name="Du Pasquier L."/>
            <person name="Boudinot P."/>
            <person name="Liberles D.A."/>
            <person name="Volff J.N."/>
            <person name="Philippe H."/>
            <person name="Lenhard B."/>
            <person name="Roest Crollius H."/>
            <person name="Wincker P."/>
            <person name="Chourrout D."/>
        </authorList>
    </citation>
    <scope>NUCLEOTIDE SEQUENCE [LARGE SCALE GENOMIC DNA]</scope>
</reference>
<keyword evidence="3" id="KW-1185">Reference proteome</keyword>
<dbReference type="Proteomes" id="UP000001307">
    <property type="component" value="Unassembled WGS sequence"/>
</dbReference>
<dbReference type="EMBL" id="FN653016">
    <property type="protein sequence ID" value="CBY06872.1"/>
    <property type="molecule type" value="Genomic_DNA"/>
</dbReference>
<dbReference type="AlphaFoldDB" id="E4WT69"/>
<gene>
    <name evidence="2" type="ORF">GSOID_T00005943001</name>
</gene>
<feature type="region of interest" description="Disordered" evidence="1">
    <location>
        <begin position="54"/>
        <end position="106"/>
    </location>
</feature>
<sequence length="177" mass="19947">MTIFCGCFGKLRRRKTHSPSQEKLVHTFASRESLVVELASNELLASSPGAQLFSPSSHAAGYPSDRPLRVQPNYLPVMPPPPRQRGYCQSESSEQSSSSLDWSQSSSGSFGSSSGFHFRPEQIDFHEFGKKYLTNPNTRNPTVGNVQLTKNDRMPPEMRQNIQKYERNLKLQNQLTN</sequence>
<evidence type="ECO:0000256" key="1">
    <source>
        <dbReference type="SAM" id="MobiDB-lite"/>
    </source>
</evidence>
<name>E4WT69_OIKDI</name>
<evidence type="ECO:0000313" key="3">
    <source>
        <dbReference type="Proteomes" id="UP000001307"/>
    </source>
</evidence>
<feature type="compositionally biased region" description="Low complexity" evidence="1">
    <location>
        <begin position="89"/>
        <end position="106"/>
    </location>
</feature>
<proteinExistence type="predicted"/>
<protein>
    <submittedName>
        <fullName evidence="2">Uncharacterized protein</fullName>
    </submittedName>
</protein>
<dbReference type="OrthoDB" id="10452282at2759"/>
<accession>E4WT69</accession>
<evidence type="ECO:0000313" key="2">
    <source>
        <dbReference type="EMBL" id="CBY06872.1"/>
    </source>
</evidence>